<evidence type="ECO:0000256" key="1">
    <source>
        <dbReference type="ARBA" id="ARBA00000085"/>
    </source>
</evidence>
<dbReference type="PROSITE" id="PS50113">
    <property type="entry name" value="PAC"/>
    <property type="match status" value="1"/>
</dbReference>
<evidence type="ECO:0000256" key="8">
    <source>
        <dbReference type="ARBA" id="ARBA00023012"/>
    </source>
</evidence>
<dbReference type="InterPro" id="IPR005467">
    <property type="entry name" value="His_kinase_dom"/>
</dbReference>
<reference evidence="13" key="1">
    <citation type="submission" date="2015-07" db="EMBL/GenBank/DDBJ databases">
        <title>Near-Complete Genome Sequence of the Cellulolytic Bacterium Bacteroides (Pseudobacteroides) cellulosolvens ATCC 35603.</title>
        <authorList>
            <person name="Dassa B."/>
            <person name="Utturkar S.M."/>
            <person name="Klingeman D.M."/>
            <person name="Hurt R.A."/>
            <person name="Keller M."/>
            <person name="Xu J."/>
            <person name="Reddy Y.H.K."/>
            <person name="Borovok I."/>
            <person name="Grinberg I.R."/>
            <person name="Lamed R."/>
            <person name="Zhivin O."/>
            <person name="Bayer E.A."/>
            <person name="Brown S.D."/>
        </authorList>
    </citation>
    <scope>NUCLEOTIDE SEQUENCE [LARGE SCALE GENOMIC DNA]</scope>
    <source>
        <strain evidence="13">DSM 2933</strain>
    </source>
</reference>
<evidence type="ECO:0000256" key="9">
    <source>
        <dbReference type="SAM" id="Phobius"/>
    </source>
</evidence>
<evidence type="ECO:0000256" key="6">
    <source>
        <dbReference type="ARBA" id="ARBA00022777"/>
    </source>
</evidence>
<evidence type="ECO:0000259" key="11">
    <source>
        <dbReference type="PROSITE" id="PS50113"/>
    </source>
</evidence>
<dbReference type="Gene3D" id="1.10.287.130">
    <property type="match status" value="1"/>
</dbReference>
<dbReference type="NCBIfam" id="TIGR00229">
    <property type="entry name" value="sensory_box"/>
    <property type="match status" value="1"/>
</dbReference>
<evidence type="ECO:0000313" key="13">
    <source>
        <dbReference type="Proteomes" id="UP000036923"/>
    </source>
</evidence>
<dbReference type="Gene3D" id="3.30.565.10">
    <property type="entry name" value="Histidine kinase-like ATPase, C-terminal domain"/>
    <property type="match status" value="1"/>
</dbReference>
<evidence type="ECO:0000256" key="3">
    <source>
        <dbReference type="ARBA" id="ARBA00022553"/>
    </source>
</evidence>
<dbReference type="InterPro" id="IPR013655">
    <property type="entry name" value="PAS_fold_3"/>
</dbReference>
<evidence type="ECO:0000256" key="7">
    <source>
        <dbReference type="ARBA" id="ARBA00022840"/>
    </source>
</evidence>
<keyword evidence="4" id="KW-0808">Transferase</keyword>
<dbReference type="STRING" id="398512.Bccel_5563"/>
<dbReference type="Pfam" id="PF08447">
    <property type="entry name" value="PAS_3"/>
    <property type="match status" value="1"/>
</dbReference>
<evidence type="ECO:0000313" key="12">
    <source>
        <dbReference type="EMBL" id="KNY30283.1"/>
    </source>
</evidence>
<keyword evidence="8" id="KW-0902">Two-component regulatory system</keyword>
<comment type="catalytic activity">
    <reaction evidence="1">
        <text>ATP + protein L-histidine = ADP + protein N-phospho-L-histidine.</text>
        <dbReference type="EC" id="2.7.13.3"/>
    </reaction>
</comment>
<dbReference type="SMART" id="SM00387">
    <property type="entry name" value="HATPase_c"/>
    <property type="match status" value="1"/>
</dbReference>
<dbReference type="SUPFAM" id="SSF47384">
    <property type="entry name" value="Homodimeric domain of signal transducing histidine kinase"/>
    <property type="match status" value="1"/>
</dbReference>
<dbReference type="InterPro" id="IPR036890">
    <property type="entry name" value="HATPase_C_sf"/>
</dbReference>
<evidence type="ECO:0000256" key="2">
    <source>
        <dbReference type="ARBA" id="ARBA00012438"/>
    </source>
</evidence>
<dbReference type="PANTHER" id="PTHR43547">
    <property type="entry name" value="TWO-COMPONENT HISTIDINE KINASE"/>
    <property type="match status" value="1"/>
</dbReference>
<dbReference type="eggNOG" id="COG2205">
    <property type="taxonomic scope" value="Bacteria"/>
</dbReference>
<keyword evidence="3" id="KW-0597">Phosphoprotein</keyword>
<keyword evidence="9" id="KW-0472">Membrane</keyword>
<dbReference type="CDD" id="cd00082">
    <property type="entry name" value="HisKA"/>
    <property type="match status" value="1"/>
</dbReference>
<dbReference type="PROSITE" id="PS50109">
    <property type="entry name" value="HIS_KIN"/>
    <property type="match status" value="1"/>
</dbReference>
<dbReference type="SUPFAM" id="SSF55785">
    <property type="entry name" value="PYP-like sensor domain (PAS domain)"/>
    <property type="match status" value="1"/>
</dbReference>
<dbReference type="GO" id="GO:0000155">
    <property type="term" value="F:phosphorelay sensor kinase activity"/>
    <property type="evidence" value="ECO:0007669"/>
    <property type="project" value="InterPro"/>
</dbReference>
<name>A0A0L6JWR3_9FIRM</name>
<dbReference type="InterPro" id="IPR003661">
    <property type="entry name" value="HisK_dim/P_dom"/>
</dbReference>
<dbReference type="InterPro" id="IPR004358">
    <property type="entry name" value="Sig_transdc_His_kin-like_C"/>
</dbReference>
<feature type="domain" description="PAC" evidence="11">
    <location>
        <begin position="179"/>
        <end position="231"/>
    </location>
</feature>
<dbReference type="SUPFAM" id="SSF55874">
    <property type="entry name" value="ATPase domain of HSP90 chaperone/DNA topoisomerase II/histidine kinase"/>
    <property type="match status" value="1"/>
</dbReference>
<dbReference type="PATRIC" id="fig|398512.5.peg.5836"/>
<dbReference type="InterPro" id="IPR036097">
    <property type="entry name" value="HisK_dim/P_sf"/>
</dbReference>
<feature type="transmembrane region" description="Helical" evidence="9">
    <location>
        <begin position="68"/>
        <end position="86"/>
    </location>
</feature>
<dbReference type="InterPro" id="IPR001610">
    <property type="entry name" value="PAC"/>
</dbReference>
<evidence type="ECO:0000259" key="10">
    <source>
        <dbReference type="PROSITE" id="PS50109"/>
    </source>
</evidence>
<dbReference type="InterPro" id="IPR003594">
    <property type="entry name" value="HATPase_dom"/>
</dbReference>
<dbReference type="InterPro" id="IPR000700">
    <property type="entry name" value="PAS-assoc_C"/>
</dbReference>
<dbReference type="PANTHER" id="PTHR43547:SF2">
    <property type="entry name" value="HYBRID SIGNAL TRANSDUCTION HISTIDINE KINASE C"/>
    <property type="match status" value="1"/>
</dbReference>
<sequence length="509" mass="58249">MPLNESIMKSFISKVKNGLYKKVILNLFKSSSKIVLLYITLSSVWILFSDSFLKSLKLSSSTMAHLSIVKGWFFVAVTGVMLYVLIDRSMKKLKLSEEELRKKDEMYRLVINGTTDGLWECNIENNSLYISPNLEDKIDAKFNDISNPLDIWNKIVHPDDINVLLNSMEDYISRKISKLSCECRVKNKEGDYFWIQLKGQGIWNSHGKIHSIIGTHTDITEKKLVEEKLKHASHENLRLLNEIIEYDRLKTEFFTNISHEFRTPLNVILGSVQLIESYRDNKNPDEIKNKLHKNIASIRQNCYRLLKIINNLIDITKIDSGFLELNQQSCNIVDVIERVTLSVAEFIESKSLSLIFDTDTEEKYMVCDINKIERVMLNLLSNATKFNRPGGSIFVKLTDMGDNILISIRDTGIGVPKDKKSEIFERFRQLNTSLTKESEGSGIGLSIVKSLIDMHGGEISIESELGQFTEFIIKLPANAETSCVQTANEDTKSRKYLYMASVEFSDIYS</sequence>
<keyword evidence="9" id="KW-0812">Transmembrane</keyword>
<dbReference type="InterPro" id="IPR000014">
    <property type="entry name" value="PAS"/>
</dbReference>
<comment type="caution">
    <text evidence="12">The sequence shown here is derived from an EMBL/GenBank/DDBJ whole genome shotgun (WGS) entry which is preliminary data.</text>
</comment>
<gene>
    <name evidence="12" type="ORF">Bccel_5563</name>
</gene>
<feature type="transmembrane region" description="Helical" evidence="9">
    <location>
        <begin position="23"/>
        <end position="48"/>
    </location>
</feature>
<dbReference type="Pfam" id="PF02518">
    <property type="entry name" value="HATPase_c"/>
    <property type="match status" value="1"/>
</dbReference>
<dbReference type="EC" id="2.7.13.3" evidence="2"/>
<dbReference type="RefSeq" id="WP_050753925.1">
    <property type="nucleotide sequence ID" value="NZ_JQKC01000010.1"/>
</dbReference>
<dbReference type="FunFam" id="3.30.565.10:FF:000037">
    <property type="entry name" value="Hybrid sensor histidine kinase/response regulator"/>
    <property type="match status" value="1"/>
</dbReference>
<dbReference type="PRINTS" id="PR00344">
    <property type="entry name" value="BCTRLSENSOR"/>
</dbReference>
<keyword evidence="7" id="KW-0067">ATP-binding</keyword>
<dbReference type="Pfam" id="PF00512">
    <property type="entry name" value="HisKA"/>
    <property type="match status" value="1"/>
</dbReference>
<dbReference type="SMART" id="SM00086">
    <property type="entry name" value="PAC"/>
    <property type="match status" value="1"/>
</dbReference>
<dbReference type="SMART" id="SM00388">
    <property type="entry name" value="HisKA"/>
    <property type="match status" value="1"/>
</dbReference>
<evidence type="ECO:0000256" key="4">
    <source>
        <dbReference type="ARBA" id="ARBA00022679"/>
    </source>
</evidence>
<dbReference type="AlphaFoldDB" id="A0A0L6JWR3"/>
<keyword evidence="6 12" id="KW-0418">Kinase</keyword>
<dbReference type="OrthoDB" id="9813394at2"/>
<proteinExistence type="predicted"/>
<accession>A0A0L6JWR3</accession>
<dbReference type="GO" id="GO:0005524">
    <property type="term" value="F:ATP binding"/>
    <property type="evidence" value="ECO:0007669"/>
    <property type="project" value="UniProtKB-KW"/>
</dbReference>
<dbReference type="Proteomes" id="UP000036923">
    <property type="component" value="Unassembled WGS sequence"/>
</dbReference>
<dbReference type="InterPro" id="IPR035965">
    <property type="entry name" value="PAS-like_dom_sf"/>
</dbReference>
<dbReference type="Gene3D" id="3.30.450.20">
    <property type="entry name" value="PAS domain"/>
    <property type="match status" value="1"/>
</dbReference>
<keyword evidence="13" id="KW-1185">Reference proteome</keyword>
<dbReference type="CDD" id="cd00130">
    <property type="entry name" value="PAS"/>
    <property type="match status" value="1"/>
</dbReference>
<dbReference type="EMBL" id="LGTC01000001">
    <property type="protein sequence ID" value="KNY30283.1"/>
    <property type="molecule type" value="Genomic_DNA"/>
</dbReference>
<keyword evidence="9" id="KW-1133">Transmembrane helix</keyword>
<feature type="domain" description="Histidine kinase" evidence="10">
    <location>
        <begin position="256"/>
        <end position="479"/>
    </location>
</feature>
<protein>
    <recommendedName>
        <fullName evidence="2">histidine kinase</fullName>
        <ecNumber evidence="2">2.7.13.3</ecNumber>
    </recommendedName>
</protein>
<keyword evidence="5" id="KW-0547">Nucleotide-binding</keyword>
<evidence type="ECO:0000256" key="5">
    <source>
        <dbReference type="ARBA" id="ARBA00022741"/>
    </source>
</evidence>
<organism evidence="12 13">
    <name type="scientific">Pseudobacteroides cellulosolvens ATCC 35603 = DSM 2933</name>
    <dbReference type="NCBI Taxonomy" id="398512"/>
    <lineage>
        <taxon>Bacteria</taxon>
        <taxon>Bacillati</taxon>
        <taxon>Bacillota</taxon>
        <taxon>Clostridia</taxon>
        <taxon>Eubacteriales</taxon>
        <taxon>Oscillospiraceae</taxon>
        <taxon>Pseudobacteroides</taxon>
    </lineage>
</organism>